<keyword evidence="2" id="KW-1185">Reference proteome</keyword>
<dbReference type="InterPro" id="IPR007499">
    <property type="entry name" value="ERF_bacteria_virus"/>
</dbReference>
<dbReference type="Pfam" id="PF04404">
    <property type="entry name" value="ERF"/>
    <property type="match status" value="1"/>
</dbReference>
<accession>A0ABN0IPB1</accession>
<protein>
    <submittedName>
        <fullName evidence="1">Recombination function protein</fullName>
    </submittedName>
</protein>
<sequence>MNDMTEIITFSELQKKMQIDKKEKKEIKFKYRNAEDIYNKFKKIDSDWELIASDDLFEICGRLFVKSTVTVQRLVKDILEKREATAFAELDNVPVYKNGNQQMQIPQWTGAVGSYARKYALQGLFAIGEDDVDDLIPEVDGNQQQPQQNQNNVTQMPQQQNQIQYITPDLLNEFYRDLSAICDQKGQPVEAGLNWILGKLQLQSLEQLPLNGVSYAREWLTKLAQPKQQKQPGFNDL</sequence>
<comment type="caution">
    <text evidence="1">The sequence shown here is derived from an EMBL/GenBank/DDBJ whole genome shotgun (WGS) entry which is preliminary data.</text>
</comment>
<evidence type="ECO:0000313" key="1">
    <source>
        <dbReference type="EMBL" id="EMG24680.1"/>
    </source>
</evidence>
<evidence type="ECO:0000313" key="2">
    <source>
        <dbReference type="Proteomes" id="UP000011769"/>
    </source>
</evidence>
<dbReference type="EMBL" id="ALYM01000008">
    <property type="protein sequence ID" value="EMG24680.1"/>
    <property type="molecule type" value="Genomic_DNA"/>
</dbReference>
<reference evidence="1 2" key="1">
    <citation type="journal article" date="2013" name="PLoS ONE">
        <title>Comparative Genomic Characterization of Three Streptococcus parauberis Strains in Fish Pathogen, as Assessed by Wide-Genome Analyses.</title>
        <authorList>
            <person name="Nho S.W."/>
            <person name="Hikima J."/>
            <person name="Park S.B."/>
            <person name="Jang H.B."/>
            <person name="Cha I.S."/>
            <person name="Yasuike M."/>
            <person name="Nakamura Y."/>
            <person name="Fujiwara A."/>
            <person name="Sano M."/>
            <person name="Kanai K."/>
            <person name="Kondo H."/>
            <person name="Hirono I."/>
            <person name="Takeyama H."/>
            <person name="Aoki T."/>
            <person name="Jung T.S."/>
        </authorList>
    </citation>
    <scope>NUCLEOTIDE SEQUENCE [LARGE SCALE GENOMIC DNA]</scope>
    <source>
        <strain evidence="1 2">KRS-02083</strain>
    </source>
</reference>
<dbReference type="Proteomes" id="UP000011769">
    <property type="component" value="Unassembled WGS sequence"/>
</dbReference>
<organism evidence="1 2">
    <name type="scientific">Streptococcus parauberis KRS-02083</name>
    <dbReference type="NCBI Taxonomy" id="1207545"/>
    <lineage>
        <taxon>Bacteria</taxon>
        <taxon>Bacillati</taxon>
        <taxon>Bacillota</taxon>
        <taxon>Bacilli</taxon>
        <taxon>Lactobacillales</taxon>
        <taxon>Streptococcaceae</taxon>
        <taxon>Streptococcus</taxon>
    </lineage>
</organism>
<gene>
    <name evidence="1" type="ORF">SPJ1_1939</name>
</gene>
<proteinExistence type="predicted"/>
<name>A0ABN0IPB1_9STRE</name>